<dbReference type="Proteomes" id="UP001215712">
    <property type="component" value="Unassembled WGS sequence"/>
</dbReference>
<comment type="caution">
    <text evidence="1">The sequence shown here is derived from an EMBL/GenBank/DDBJ whole genome shotgun (WGS) entry which is preliminary data.</text>
</comment>
<evidence type="ECO:0000313" key="2">
    <source>
        <dbReference type="Proteomes" id="UP001215712"/>
    </source>
</evidence>
<dbReference type="Pfam" id="PF12511">
    <property type="entry name" value="DUF3716"/>
    <property type="match status" value="1"/>
</dbReference>
<dbReference type="EMBL" id="JAQJAN010000002">
    <property type="protein sequence ID" value="KAJ5738675.1"/>
    <property type="molecule type" value="Genomic_DNA"/>
</dbReference>
<gene>
    <name evidence="1" type="ORF">N7493_001830</name>
</gene>
<protein>
    <submittedName>
        <fullName evidence="1">Uncharacterized protein</fullName>
    </submittedName>
</protein>
<dbReference type="AlphaFoldDB" id="A0AAD6N074"/>
<organism evidence="1 2">
    <name type="scientific">Penicillium malachiteum</name>
    <dbReference type="NCBI Taxonomy" id="1324776"/>
    <lineage>
        <taxon>Eukaryota</taxon>
        <taxon>Fungi</taxon>
        <taxon>Dikarya</taxon>
        <taxon>Ascomycota</taxon>
        <taxon>Pezizomycotina</taxon>
        <taxon>Eurotiomycetes</taxon>
        <taxon>Eurotiomycetidae</taxon>
        <taxon>Eurotiales</taxon>
        <taxon>Aspergillaceae</taxon>
        <taxon>Penicillium</taxon>
    </lineage>
</organism>
<name>A0AAD6N074_9EURO</name>
<reference evidence="1" key="2">
    <citation type="submission" date="2023-01" db="EMBL/GenBank/DDBJ databases">
        <authorList>
            <person name="Petersen C."/>
        </authorList>
    </citation>
    <scope>NUCLEOTIDE SEQUENCE</scope>
    <source>
        <strain evidence="1">IBT 17514</strain>
    </source>
</reference>
<sequence length="243" mass="27132">MAETRTVPLYPAPKRGADDPAPGYWALRSKKTCAWPRGHRLRRTDGTLLNELMKLPLAREPGIRILKECSGDDFNYTVASRIANITALLAQSVGVVAEPCQSCKQNKGMFTSCIIVPALRHLMPCCANCYFNGLGDRCSFHQHGFPETAQTENQNIQAEASQTEILPVKPTKEQIEERREMLLQLNEELELAVEARDRSEIAVKDAEVELLSARVALQEGNAQIDKILISKEAILAEWEEEMA</sequence>
<accession>A0AAD6N074</accession>
<dbReference type="InterPro" id="IPR022190">
    <property type="entry name" value="DUF3716"/>
</dbReference>
<keyword evidence="2" id="KW-1185">Reference proteome</keyword>
<reference evidence="1" key="1">
    <citation type="journal article" date="2023" name="IMA Fungus">
        <title>Comparative genomic study of the Penicillium genus elucidates a diverse pangenome and 15 lateral gene transfer events.</title>
        <authorList>
            <person name="Petersen C."/>
            <person name="Sorensen T."/>
            <person name="Nielsen M.R."/>
            <person name="Sondergaard T.E."/>
            <person name="Sorensen J.L."/>
            <person name="Fitzpatrick D.A."/>
            <person name="Frisvad J.C."/>
            <person name="Nielsen K.L."/>
        </authorList>
    </citation>
    <scope>NUCLEOTIDE SEQUENCE</scope>
    <source>
        <strain evidence="1">IBT 17514</strain>
    </source>
</reference>
<evidence type="ECO:0000313" key="1">
    <source>
        <dbReference type="EMBL" id="KAJ5738675.1"/>
    </source>
</evidence>
<proteinExistence type="predicted"/>